<reference evidence="2" key="1">
    <citation type="journal article" date="2013" name="Nature">
        <title>Pan genome of the phytoplankton Emiliania underpins its global distribution.</title>
        <authorList>
            <person name="Read B.A."/>
            <person name="Kegel J."/>
            <person name="Klute M.J."/>
            <person name="Kuo A."/>
            <person name="Lefebvre S.C."/>
            <person name="Maumus F."/>
            <person name="Mayer C."/>
            <person name="Miller J."/>
            <person name="Monier A."/>
            <person name="Salamov A."/>
            <person name="Young J."/>
            <person name="Aguilar M."/>
            <person name="Claverie J.M."/>
            <person name="Frickenhaus S."/>
            <person name="Gonzalez K."/>
            <person name="Herman E.K."/>
            <person name="Lin Y.C."/>
            <person name="Napier J."/>
            <person name="Ogata H."/>
            <person name="Sarno A.F."/>
            <person name="Shmutz J."/>
            <person name="Schroeder D."/>
            <person name="de Vargas C."/>
            <person name="Verret F."/>
            <person name="von Dassow P."/>
            <person name="Valentin K."/>
            <person name="Van de Peer Y."/>
            <person name="Wheeler G."/>
            <person name="Dacks J.B."/>
            <person name="Delwiche C.F."/>
            <person name="Dyhrman S.T."/>
            <person name="Glockner G."/>
            <person name="John U."/>
            <person name="Richards T."/>
            <person name="Worden A.Z."/>
            <person name="Zhang X."/>
            <person name="Grigoriev I.V."/>
            <person name="Allen A.E."/>
            <person name="Bidle K."/>
            <person name="Borodovsky M."/>
            <person name="Bowler C."/>
            <person name="Brownlee C."/>
            <person name="Cock J.M."/>
            <person name="Elias M."/>
            <person name="Gladyshev V.N."/>
            <person name="Groth M."/>
            <person name="Guda C."/>
            <person name="Hadaegh A."/>
            <person name="Iglesias-Rodriguez M.D."/>
            <person name="Jenkins J."/>
            <person name="Jones B.M."/>
            <person name="Lawson T."/>
            <person name="Leese F."/>
            <person name="Lindquist E."/>
            <person name="Lobanov A."/>
            <person name="Lomsadze A."/>
            <person name="Malik S.B."/>
            <person name="Marsh M.E."/>
            <person name="Mackinder L."/>
            <person name="Mock T."/>
            <person name="Mueller-Roeber B."/>
            <person name="Pagarete A."/>
            <person name="Parker M."/>
            <person name="Probert I."/>
            <person name="Quesneville H."/>
            <person name="Raines C."/>
            <person name="Rensing S.A."/>
            <person name="Riano-Pachon D.M."/>
            <person name="Richier S."/>
            <person name="Rokitta S."/>
            <person name="Shiraiwa Y."/>
            <person name="Soanes D.M."/>
            <person name="van der Giezen M."/>
            <person name="Wahlund T.M."/>
            <person name="Williams B."/>
            <person name="Wilson W."/>
            <person name="Wolfe G."/>
            <person name="Wurch L.L."/>
        </authorList>
    </citation>
    <scope>NUCLEOTIDE SEQUENCE</scope>
</reference>
<evidence type="ECO:0000313" key="2">
    <source>
        <dbReference type="Proteomes" id="UP000013827"/>
    </source>
</evidence>
<name>A0A0D3J1X3_EMIH1</name>
<protein>
    <recommendedName>
        <fullName evidence="3">Pentapeptide repeat-containing protein</fullName>
    </recommendedName>
</protein>
<dbReference type="Gene3D" id="2.160.20.80">
    <property type="entry name" value="E3 ubiquitin-protein ligase SopA"/>
    <property type="match status" value="1"/>
</dbReference>
<dbReference type="SUPFAM" id="SSF141571">
    <property type="entry name" value="Pentapeptide repeat-like"/>
    <property type="match status" value="1"/>
</dbReference>
<sequence>MAKLTKVSCERCDLRAASLHGAEIHASTFDNALAAKADFTAARIIDSSLRGAKLSMASFRQAAARADYTGANFQAATNTASAGFAGAVGAPRNLIVPIG</sequence>
<dbReference type="Pfam" id="PF00805">
    <property type="entry name" value="Pentapeptide"/>
    <property type="match status" value="1"/>
</dbReference>
<accession>A0A0D3J1X3</accession>
<proteinExistence type="predicted"/>
<dbReference type="Proteomes" id="UP000013827">
    <property type="component" value="Unassembled WGS sequence"/>
</dbReference>
<evidence type="ECO:0000313" key="1">
    <source>
        <dbReference type="EnsemblProtists" id="EOD17508"/>
    </source>
</evidence>
<dbReference type="EnsemblProtists" id="EOD17508">
    <property type="protein sequence ID" value="EOD17508"/>
    <property type="gene ID" value="EMIHUDRAFT_244116"/>
</dbReference>
<dbReference type="AlphaFoldDB" id="A0A0D3J1X3"/>
<evidence type="ECO:0008006" key="3">
    <source>
        <dbReference type="Google" id="ProtNLM"/>
    </source>
</evidence>
<dbReference type="PaxDb" id="2903-EOD17508"/>
<organism evidence="1 2">
    <name type="scientific">Emiliania huxleyi (strain CCMP1516)</name>
    <dbReference type="NCBI Taxonomy" id="280463"/>
    <lineage>
        <taxon>Eukaryota</taxon>
        <taxon>Haptista</taxon>
        <taxon>Haptophyta</taxon>
        <taxon>Prymnesiophyceae</taxon>
        <taxon>Isochrysidales</taxon>
        <taxon>Noelaerhabdaceae</taxon>
        <taxon>Emiliania</taxon>
    </lineage>
</organism>
<reference evidence="1" key="2">
    <citation type="submission" date="2024-10" db="UniProtKB">
        <authorList>
            <consortium name="EnsemblProtists"/>
        </authorList>
    </citation>
    <scope>IDENTIFICATION</scope>
</reference>
<keyword evidence="2" id="KW-1185">Reference proteome</keyword>
<dbReference type="InterPro" id="IPR001646">
    <property type="entry name" value="5peptide_repeat"/>
</dbReference>